<gene>
    <name evidence="1" type="ORF">DXN04_14275</name>
</gene>
<organism evidence="1 2">
    <name type="scientific">Chitinophaga silvisoli</name>
    <dbReference type="NCBI Taxonomy" id="2291814"/>
    <lineage>
        <taxon>Bacteria</taxon>
        <taxon>Pseudomonadati</taxon>
        <taxon>Bacteroidota</taxon>
        <taxon>Chitinophagia</taxon>
        <taxon>Chitinophagales</taxon>
        <taxon>Chitinophagaceae</taxon>
        <taxon>Chitinophaga</taxon>
    </lineage>
</organism>
<dbReference type="OrthoDB" id="1341964at2"/>
<evidence type="ECO:0000313" key="1">
    <source>
        <dbReference type="EMBL" id="RFM34441.1"/>
    </source>
</evidence>
<keyword evidence="2" id="KW-1185">Reference proteome</keyword>
<accession>A0A3E1P2M9</accession>
<dbReference type="RefSeq" id="WP_147319929.1">
    <property type="nucleotide sequence ID" value="NZ_QTJV01000004.1"/>
</dbReference>
<sequence length="72" mass="8276">MSTSKKDAEHQIQRVMVSEMVQDKVTGIQMQSDNKNVVVTYTVKNSIVVPFYAFTRMVSTKPDERKAEFSFI</sequence>
<name>A0A3E1P2M9_9BACT</name>
<proteinExistence type="predicted"/>
<dbReference type="EMBL" id="QTJV01000004">
    <property type="protein sequence ID" value="RFM34441.1"/>
    <property type="molecule type" value="Genomic_DNA"/>
</dbReference>
<dbReference type="Proteomes" id="UP000261174">
    <property type="component" value="Unassembled WGS sequence"/>
</dbReference>
<evidence type="ECO:0000313" key="2">
    <source>
        <dbReference type="Proteomes" id="UP000261174"/>
    </source>
</evidence>
<protein>
    <submittedName>
        <fullName evidence="1">Uncharacterized protein</fullName>
    </submittedName>
</protein>
<dbReference type="AlphaFoldDB" id="A0A3E1P2M9"/>
<reference evidence="1 2" key="1">
    <citation type="submission" date="2018-08" db="EMBL/GenBank/DDBJ databases">
        <title>Chitinophaga sp. K20C18050901, a novel bacterium isolated from forest soil.</title>
        <authorList>
            <person name="Wang C."/>
        </authorList>
    </citation>
    <scope>NUCLEOTIDE SEQUENCE [LARGE SCALE GENOMIC DNA]</scope>
    <source>
        <strain evidence="1 2">K20C18050901</strain>
    </source>
</reference>
<comment type="caution">
    <text evidence="1">The sequence shown here is derived from an EMBL/GenBank/DDBJ whole genome shotgun (WGS) entry which is preliminary data.</text>
</comment>